<keyword evidence="2" id="KW-0378">Hydrolase</keyword>
<dbReference type="Pfam" id="PF00270">
    <property type="entry name" value="DEAD"/>
    <property type="match status" value="1"/>
</dbReference>
<evidence type="ECO:0000256" key="2">
    <source>
        <dbReference type="ARBA" id="ARBA00022801"/>
    </source>
</evidence>
<evidence type="ECO:0000256" key="6">
    <source>
        <dbReference type="SAM" id="MobiDB-lite"/>
    </source>
</evidence>
<dbReference type="InterPro" id="IPR011545">
    <property type="entry name" value="DEAD/DEAH_box_helicase_dom"/>
</dbReference>
<evidence type="ECO:0000256" key="1">
    <source>
        <dbReference type="ARBA" id="ARBA00022741"/>
    </source>
</evidence>
<dbReference type="SMART" id="SM00487">
    <property type="entry name" value="DEXDc"/>
    <property type="match status" value="1"/>
</dbReference>
<protein>
    <submittedName>
        <fullName evidence="9">DEAD/DEAH box helicase</fullName>
    </submittedName>
</protein>
<dbReference type="PANTHER" id="PTHR47959">
    <property type="entry name" value="ATP-DEPENDENT RNA HELICASE RHLE-RELATED"/>
    <property type="match status" value="1"/>
</dbReference>
<dbReference type="GO" id="GO:0005524">
    <property type="term" value="F:ATP binding"/>
    <property type="evidence" value="ECO:0007669"/>
    <property type="project" value="UniProtKB-KW"/>
</dbReference>
<sequence length="647" mass="67311">MTTFAALGTPKALADTLTAQGIVEPFPIQVKTLPDTLAGRDVLGRGRTGSGKTIAFAIPLVARLAEREAKHFRKPGRPMGLVLAPTRELATQINATIEPMAKAMGLTTTVIYGGISQARQEKALRAGVDIVIACPGRLEDLIRQRILTLEGVEITVLDEADHMADLGFLPVVKKLMDMTPSQGQRLLFSATLDNGVDKIVQRYLSNPLTHAVDESQAAVTTMEHHVLVVNDQTVKKQLIVELASGAGRRVLFMRTKHHARKLAKTLTDAGIPAVDLHGNLSQNARDRNLAEFSSGDVRVLVATDVAARGVHVDDVELVIHVDPPTEHKAYLHRSGRTARAGSDGTVVTLTLPEQQSDVKKLMKAAGVEVNFERVTANSPLVAELVGEMADKIDPRTRAALLAKKSAQQGGGTSTGANAERKRARRSQEGPTAGGRGGRGGRGRVSAEPTRTDLPRAERRAVAYEGRTEARAAFDRVAEQNEDRAIAAAAARRNSRGHGATGSTHRNDVPAAGGRAAAGRGSDGRSDSRVTRSDAPRGGTGRPATTGGQRGGRPATGQRAAGARTAGAGAGARTGGSGQRAGASTGNSGNGGNGGNAGNKAVWSSNTGGTSGGSYAGNGGGNGGTSGRPARSGPRRASAPASNERRSR</sequence>
<dbReference type="InterPro" id="IPR014001">
    <property type="entry name" value="Helicase_ATP-bd"/>
</dbReference>
<dbReference type="Proteomes" id="UP000065151">
    <property type="component" value="Chromosome"/>
</dbReference>
<dbReference type="GO" id="GO:0016787">
    <property type="term" value="F:hydrolase activity"/>
    <property type="evidence" value="ECO:0007669"/>
    <property type="project" value="UniProtKB-KW"/>
</dbReference>
<reference evidence="9 10" key="1">
    <citation type="submission" date="2015-12" db="EMBL/GenBank/DDBJ databases">
        <authorList>
            <person name="Shamseldin A."/>
            <person name="Moawad H."/>
            <person name="Abd El-Rahim W.M."/>
            <person name="Sadowsky M.J."/>
        </authorList>
    </citation>
    <scope>NUCLEOTIDE SEQUENCE [LARGE SCALE GENOMIC DNA]</scope>
    <source>
        <strain evidence="9 10">Ar51</strain>
    </source>
</reference>
<dbReference type="GO" id="GO:0003676">
    <property type="term" value="F:nucleic acid binding"/>
    <property type="evidence" value="ECO:0007669"/>
    <property type="project" value="InterPro"/>
</dbReference>
<organism evidence="9">
    <name type="scientific">Pseudarthrobacter sulfonivorans</name>
    <dbReference type="NCBI Taxonomy" id="121292"/>
    <lineage>
        <taxon>Bacteria</taxon>
        <taxon>Bacillati</taxon>
        <taxon>Actinomycetota</taxon>
        <taxon>Actinomycetes</taxon>
        <taxon>Micrococcales</taxon>
        <taxon>Micrococcaceae</taxon>
        <taxon>Pseudarthrobacter</taxon>
    </lineage>
</organism>
<feature type="compositionally biased region" description="Low complexity" evidence="6">
    <location>
        <begin position="626"/>
        <end position="641"/>
    </location>
</feature>
<feature type="compositionally biased region" description="Low complexity" evidence="6">
    <location>
        <begin position="510"/>
        <end position="519"/>
    </location>
</feature>
<evidence type="ECO:0000259" key="8">
    <source>
        <dbReference type="PROSITE" id="PS51194"/>
    </source>
</evidence>
<feature type="compositionally biased region" description="Basic and acidic residues" evidence="6">
    <location>
        <begin position="521"/>
        <end position="534"/>
    </location>
</feature>
<evidence type="ECO:0000256" key="5">
    <source>
        <dbReference type="ARBA" id="ARBA00038437"/>
    </source>
</evidence>
<accession>A0A0U3QQA8</accession>
<gene>
    <name evidence="9" type="ORF">AU252_12055</name>
</gene>
<dbReference type="InterPro" id="IPR050079">
    <property type="entry name" value="DEAD_box_RNA_helicase"/>
</dbReference>
<feature type="domain" description="Helicase C-terminal" evidence="8">
    <location>
        <begin position="234"/>
        <end position="386"/>
    </location>
</feature>
<dbReference type="GO" id="GO:0003724">
    <property type="term" value="F:RNA helicase activity"/>
    <property type="evidence" value="ECO:0007669"/>
    <property type="project" value="TreeGrafter"/>
</dbReference>
<dbReference type="InterPro" id="IPR027417">
    <property type="entry name" value="P-loop_NTPase"/>
</dbReference>
<evidence type="ECO:0000313" key="10">
    <source>
        <dbReference type="Proteomes" id="UP000065151"/>
    </source>
</evidence>
<feature type="compositionally biased region" description="Gly residues" evidence="6">
    <location>
        <begin position="587"/>
        <end position="596"/>
    </location>
</feature>
<keyword evidence="4" id="KW-0067">ATP-binding</keyword>
<feature type="compositionally biased region" description="Gly residues" evidence="6">
    <location>
        <begin position="567"/>
        <end position="578"/>
    </location>
</feature>
<dbReference type="AlphaFoldDB" id="A0A0U3QQA8"/>
<dbReference type="EMBL" id="CP013747">
    <property type="protein sequence ID" value="ALV41797.1"/>
    <property type="molecule type" value="Genomic_DNA"/>
</dbReference>
<evidence type="ECO:0000313" key="9">
    <source>
        <dbReference type="EMBL" id="ALV41797.1"/>
    </source>
</evidence>
<dbReference type="CDD" id="cd18787">
    <property type="entry name" value="SF2_C_DEAD"/>
    <property type="match status" value="1"/>
</dbReference>
<dbReference type="SMART" id="SM00490">
    <property type="entry name" value="HELICc"/>
    <property type="match status" value="1"/>
</dbReference>
<dbReference type="KEGG" id="psul:AU252_12055"/>
<feature type="domain" description="Helicase ATP-binding" evidence="7">
    <location>
        <begin position="33"/>
        <end position="210"/>
    </location>
</feature>
<dbReference type="PROSITE" id="PS51194">
    <property type="entry name" value="HELICASE_CTER"/>
    <property type="match status" value="1"/>
</dbReference>
<proteinExistence type="inferred from homology"/>
<dbReference type="PROSITE" id="PS51192">
    <property type="entry name" value="HELICASE_ATP_BIND_1"/>
    <property type="match status" value="1"/>
</dbReference>
<feature type="region of interest" description="Disordered" evidence="6">
    <location>
        <begin position="403"/>
        <end position="462"/>
    </location>
</feature>
<dbReference type="GO" id="GO:0005829">
    <property type="term" value="C:cytosol"/>
    <property type="evidence" value="ECO:0007669"/>
    <property type="project" value="TreeGrafter"/>
</dbReference>
<keyword evidence="3 9" id="KW-0347">Helicase</keyword>
<evidence type="ECO:0000256" key="3">
    <source>
        <dbReference type="ARBA" id="ARBA00022806"/>
    </source>
</evidence>
<feature type="region of interest" description="Disordered" evidence="6">
    <location>
        <begin position="488"/>
        <end position="647"/>
    </location>
</feature>
<keyword evidence="1" id="KW-0547">Nucleotide-binding</keyword>
<evidence type="ECO:0000259" key="7">
    <source>
        <dbReference type="PROSITE" id="PS51192"/>
    </source>
</evidence>
<dbReference type="RefSeq" id="WP_058930922.1">
    <property type="nucleotide sequence ID" value="NZ_CP013747.1"/>
</dbReference>
<dbReference type="Gene3D" id="3.40.50.300">
    <property type="entry name" value="P-loop containing nucleotide triphosphate hydrolases"/>
    <property type="match status" value="2"/>
</dbReference>
<dbReference type="SUPFAM" id="SSF52540">
    <property type="entry name" value="P-loop containing nucleoside triphosphate hydrolases"/>
    <property type="match status" value="1"/>
</dbReference>
<evidence type="ECO:0000256" key="4">
    <source>
        <dbReference type="ARBA" id="ARBA00022840"/>
    </source>
</evidence>
<dbReference type="Pfam" id="PF00271">
    <property type="entry name" value="Helicase_C"/>
    <property type="match status" value="1"/>
</dbReference>
<feature type="compositionally biased region" description="Basic and acidic residues" evidence="6">
    <location>
        <begin position="449"/>
        <end position="462"/>
    </location>
</feature>
<dbReference type="CDD" id="cd00268">
    <property type="entry name" value="DEADc"/>
    <property type="match status" value="1"/>
</dbReference>
<dbReference type="STRING" id="121292.AU252_12055"/>
<feature type="compositionally biased region" description="Low complexity" evidence="6">
    <location>
        <begin position="541"/>
        <end position="566"/>
    </location>
</feature>
<comment type="similarity">
    <text evidence="5">Belongs to the DEAD box helicase family.</text>
</comment>
<dbReference type="InterPro" id="IPR001650">
    <property type="entry name" value="Helicase_C-like"/>
</dbReference>
<name>A0A0U3QQA8_9MICC</name>
<feature type="compositionally biased region" description="Gly residues" evidence="6">
    <location>
        <begin position="608"/>
        <end position="625"/>
    </location>
</feature>
<dbReference type="PANTHER" id="PTHR47959:SF13">
    <property type="entry name" value="ATP-DEPENDENT RNA HELICASE RHLE"/>
    <property type="match status" value="1"/>
</dbReference>
<dbReference type="InterPro" id="IPR044742">
    <property type="entry name" value="DEAD/DEAH_RhlB"/>
</dbReference>